<dbReference type="InterPro" id="IPR015943">
    <property type="entry name" value="WD40/YVTN_repeat-like_dom_sf"/>
</dbReference>
<dbReference type="SUPFAM" id="SSF47090">
    <property type="entry name" value="PGBD-like"/>
    <property type="match status" value="1"/>
</dbReference>
<dbReference type="Pfam" id="PF01471">
    <property type="entry name" value="PG_binding_1"/>
    <property type="match status" value="1"/>
</dbReference>
<reference evidence="3 4" key="1">
    <citation type="submission" date="2019-07" db="EMBL/GenBank/DDBJ databases">
        <title>Genomic Encyclopedia of Type Strains, Phase I: the one thousand microbial genomes (KMG-I) project.</title>
        <authorList>
            <person name="Kyrpides N."/>
        </authorList>
    </citation>
    <scope>NUCLEOTIDE SEQUENCE [LARGE SCALE GENOMIC DNA]</scope>
    <source>
        <strain evidence="3 4">DSM 16647</strain>
    </source>
</reference>
<accession>A0A5S5AGC8</accession>
<dbReference type="PANTHER" id="PTHR34512:SF30">
    <property type="entry name" value="OUTER MEMBRANE PROTEIN ASSEMBLY FACTOR BAMB"/>
    <property type="match status" value="1"/>
</dbReference>
<sequence length="413" mass="45934">MKLPPVALGSRELKKQKPYIRGTDVRRLQQVLKWMGLYRGRVDGVFGPETEYAVRLFQRYFKDKPSGIAGERFFKIFNEIEKGGVGEWGTYQRDFCHTGYVPVPLSSNLKVSKMRKIREPVGLNARRNVLYVATGSYLEAFDLHARKVLWRNEDFSPLSCATVTPDYILIPAGELVVVDTHSGKTQKRIDLDVFPSPVAVHRGVIYAASTGGSIYAIDGRGETLWRYRTGSAACSPPAAAYDLVYFGSYDRHVYCLDEKGLPYWKARTAGPVKDPPAVFEGRVFAVTRDAGLYALNALTGQILWKKKFAEEITPPAFFGDSMITVTLGGRVLVLDSNDGKLKWEKEMGAAPTIPPFACRDAVFIGTDSGLFALDPGGQETKTYLEGEKITCLAQARLSLYVTTEDSLWELSPL</sequence>
<evidence type="ECO:0000313" key="3">
    <source>
        <dbReference type="EMBL" id="TYP49239.1"/>
    </source>
</evidence>
<dbReference type="InterPro" id="IPR002372">
    <property type="entry name" value="PQQ_rpt_dom"/>
</dbReference>
<comment type="caution">
    <text evidence="3">The sequence shown here is derived from an EMBL/GenBank/DDBJ whole genome shotgun (WGS) entry which is preliminary data.</text>
</comment>
<evidence type="ECO:0000259" key="1">
    <source>
        <dbReference type="Pfam" id="PF01471"/>
    </source>
</evidence>
<dbReference type="InterPro" id="IPR036366">
    <property type="entry name" value="PGBDSf"/>
</dbReference>
<dbReference type="RefSeq" id="WP_148867879.1">
    <property type="nucleotide sequence ID" value="NZ_VNHO01000033.1"/>
</dbReference>
<dbReference type="InterPro" id="IPR011047">
    <property type="entry name" value="Quinoprotein_ADH-like_sf"/>
</dbReference>
<dbReference type="InterPro" id="IPR002477">
    <property type="entry name" value="Peptidoglycan-bd-like"/>
</dbReference>
<dbReference type="EMBL" id="VNHO01000033">
    <property type="protein sequence ID" value="TYP49239.1"/>
    <property type="molecule type" value="Genomic_DNA"/>
</dbReference>
<dbReference type="SMART" id="SM00564">
    <property type="entry name" value="PQQ"/>
    <property type="match status" value="6"/>
</dbReference>
<dbReference type="Proteomes" id="UP000322294">
    <property type="component" value="Unassembled WGS sequence"/>
</dbReference>
<proteinExistence type="predicted"/>
<dbReference type="PANTHER" id="PTHR34512">
    <property type="entry name" value="CELL SURFACE PROTEIN"/>
    <property type="match status" value="1"/>
</dbReference>
<gene>
    <name evidence="3" type="ORF">LZ11_02206</name>
</gene>
<dbReference type="InterPro" id="IPR018391">
    <property type="entry name" value="PQQ_b-propeller_rpt"/>
</dbReference>
<dbReference type="Gene3D" id="1.10.101.10">
    <property type="entry name" value="PGBD-like superfamily/PGBD"/>
    <property type="match status" value="1"/>
</dbReference>
<dbReference type="SUPFAM" id="SSF50998">
    <property type="entry name" value="Quinoprotein alcohol dehydrogenase-like"/>
    <property type="match status" value="1"/>
</dbReference>
<name>A0A5S5AGC8_9FIRM</name>
<dbReference type="Pfam" id="PF13360">
    <property type="entry name" value="PQQ_2"/>
    <property type="match status" value="1"/>
</dbReference>
<feature type="domain" description="Pyrrolo-quinoline quinone repeat" evidence="2">
    <location>
        <begin position="243"/>
        <end position="410"/>
    </location>
</feature>
<evidence type="ECO:0000259" key="2">
    <source>
        <dbReference type="Pfam" id="PF13360"/>
    </source>
</evidence>
<dbReference type="Gene3D" id="2.130.10.10">
    <property type="entry name" value="YVTN repeat-like/Quinoprotein amine dehydrogenase"/>
    <property type="match status" value="1"/>
</dbReference>
<evidence type="ECO:0000313" key="4">
    <source>
        <dbReference type="Proteomes" id="UP000322294"/>
    </source>
</evidence>
<feature type="domain" description="Peptidoglycan binding-like" evidence="1">
    <location>
        <begin position="21"/>
        <end position="74"/>
    </location>
</feature>
<organism evidence="3 4">
    <name type="scientific">Thermosediminibacter litoriperuensis</name>
    <dbReference type="NCBI Taxonomy" id="291989"/>
    <lineage>
        <taxon>Bacteria</taxon>
        <taxon>Bacillati</taxon>
        <taxon>Bacillota</taxon>
        <taxon>Clostridia</taxon>
        <taxon>Thermosediminibacterales</taxon>
        <taxon>Thermosediminibacteraceae</taxon>
        <taxon>Thermosediminibacter</taxon>
    </lineage>
</organism>
<keyword evidence="4" id="KW-1185">Reference proteome</keyword>
<dbReference type="InterPro" id="IPR036365">
    <property type="entry name" value="PGBD-like_sf"/>
</dbReference>
<protein>
    <submittedName>
        <fullName evidence="3">Outer membrane protein assembly factor BamB</fullName>
    </submittedName>
</protein>
<dbReference type="OrthoDB" id="1719921at2"/>
<dbReference type="AlphaFoldDB" id="A0A5S5AGC8"/>